<proteinExistence type="predicted"/>
<feature type="region of interest" description="Disordered" evidence="1">
    <location>
        <begin position="60"/>
        <end position="84"/>
    </location>
</feature>
<dbReference type="Proteomes" id="UP000188929">
    <property type="component" value="Unassembled WGS sequence"/>
</dbReference>
<dbReference type="EMBL" id="MOMC01000028">
    <property type="protein sequence ID" value="ONH30216.1"/>
    <property type="molecule type" value="Genomic_DNA"/>
</dbReference>
<name>A0A1V2ICM7_9ACTN</name>
<reference evidence="3" key="1">
    <citation type="submission" date="2016-10" db="EMBL/GenBank/DDBJ databases">
        <title>Frankia sp. NRRL B-16386 Genome sequencing.</title>
        <authorList>
            <person name="Ghodhbane-Gtari F."/>
            <person name="Swanson E."/>
            <person name="Gueddou A."/>
            <person name="Hezbri K."/>
            <person name="Ktari K."/>
            <person name="Nouioui I."/>
            <person name="Morris K."/>
            <person name="Simpson S."/>
            <person name="Abebe-Akele F."/>
            <person name="Thomas K."/>
            <person name="Gtari M."/>
            <person name="Tisa L.S."/>
        </authorList>
    </citation>
    <scope>NUCLEOTIDE SEQUENCE [LARGE SCALE GENOMIC DNA]</scope>
    <source>
        <strain evidence="3">NRRL B-16386</strain>
    </source>
</reference>
<evidence type="ECO:0000313" key="2">
    <source>
        <dbReference type="EMBL" id="ONH30216.1"/>
    </source>
</evidence>
<organism evidence="2 3">
    <name type="scientific">Pseudofrankia asymbiotica</name>
    <dbReference type="NCBI Taxonomy" id="1834516"/>
    <lineage>
        <taxon>Bacteria</taxon>
        <taxon>Bacillati</taxon>
        <taxon>Actinomycetota</taxon>
        <taxon>Actinomycetes</taxon>
        <taxon>Frankiales</taxon>
        <taxon>Frankiaceae</taxon>
        <taxon>Pseudofrankia</taxon>
    </lineage>
</organism>
<evidence type="ECO:0000256" key="1">
    <source>
        <dbReference type="SAM" id="MobiDB-lite"/>
    </source>
</evidence>
<accession>A0A1V2ICM7</accession>
<protein>
    <submittedName>
        <fullName evidence="2">Uncharacterized protein</fullName>
    </submittedName>
</protein>
<sequence>MEVRIVIDGQTFELPADTDPDELRGRVAQAVFRCEVEQLYLADGHTMLVNWRSVRTIQIRTGPAAPDRPTPGPSTTPFGEPPIP</sequence>
<gene>
    <name evidence="2" type="ORF">BL253_14960</name>
</gene>
<keyword evidence="3" id="KW-1185">Reference proteome</keyword>
<comment type="caution">
    <text evidence="2">The sequence shown here is derived from an EMBL/GenBank/DDBJ whole genome shotgun (WGS) entry which is preliminary data.</text>
</comment>
<dbReference type="AlphaFoldDB" id="A0A1V2ICM7"/>
<evidence type="ECO:0000313" key="3">
    <source>
        <dbReference type="Proteomes" id="UP000188929"/>
    </source>
</evidence>
<dbReference type="RefSeq" id="WP_241834815.1">
    <property type="nucleotide sequence ID" value="NZ_MOMC01000028.1"/>
</dbReference>
<feature type="compositionally biased region" description="Pro residues" evidence="1">
    <location>
        <begin position="66"/>
        <end position="84"/>
    </location>
</feature>